<dbReference type="InterPro" id="IPR052171">
    <property type="entry name" value="NHEJ_LigD"/>
</dbReference>
<evidence type="ECO:0000313" key="2">
    <source>
        <dbReference type="EMBL" id="MFD1036945.1"/>
    </source>
</evidence>
<feature type="domain" description="DNA ligase D polymerase" evidence="1">
    <location>
        <begin position="148"/>
        <end position="395"/>
    </location>
</feature>
<dbReference type="EC" id="6.5.1.1" evidence="2"/>
<dbReference type="PANTHER" id="PTHR42705">
    <property type="entry name" value="BIFUNCTIONAL NON-HOMOLOGOUS END JOINING PROTEIN LIGD"/>
    <property type="match status" value="1"/>
</dbReference>
<evidence type="ECO:0000313" key="3">
    <source>
        <dbReference type="Proteomes" id="UP001597040"/>
    </source>
</evidence>
<evidence type="ECO:0000259" key="1">
    <source>
        <dbReference type="Pfam" id="PF21686"/>
    </source>
</evidence>
<organism evidence="2 3">
    <name type="scientific">Virgibacillus byunsanensis</name>
    <dbReference type="NCBI Taxonomy" id="570945"/>
    <lineage>
        <taxon>Bacteria</taxon>
        <taxon>Bacillati</taxon>
        <taxon>Bacillota</taxon>
        <taxon>Bacilli</taxon>
        <taxon>Bacillales</taxon>
        <taxon>Bacillaceae</taxon>
        <taxon>Virgibacillus</taxon>
    </lineage>
</organism>
<gene>
    <name evidence="2" type="primary">ligD</name>
    <name evidence="2" type="ORF">ACFQ3N_00695</name>
</gene>
<keyword evidence="2" id="KW-0436">Ligase</keyword>
<protein>
    <submittedName>
        <fullName evidence="2">DNA ligase D</fullName>
        <ecNumber evidence="2">6.5.1.1</ecNumber>
    </submittedName>
</protein>
<dbReference type="InterPro" id="IPR014143">
    <property type="entry name" value="NHEJ_ligase_prk"/>
</dbReference>
<comment type="caution">
    <text evidence="2">The sequence shown here is derived from an EMBL/GenBank/DDBJ whole genome shotgun (WGS) entry which is preliminary data.</text>
</comment>
<dbReference type="EMBL" id="JBHTKJ010000001">
    <property type="protein sequence ID" value="MFD1036945.1"/>
    <property type="molecule type" value="Genomic_DNA"/>
</dbReference>
<dbReference type="Proteomes" id="UP001597040">
    <property type="component" value="Unassembled WGS sequence"/>
</dbReference>
<reference evidence="3" key="1">
    <citation type="journal article" date="2019" name="Int. J. Syst. Evol. Microbiol.">
        <title>The Global Catalogue of Microorganisms (GCM) 10K type strain sequencing project: providing services to taxonomists for standard genome sequencing and annotation.</title>
        <authorList>
            <consortium name="The Broad Institute Genomics Platform"/>
            <consortium name="The Broad Institute Genome Sequencing Center for Infectious Disease"/>
            <person name="Wu L."/>
            <person name="Ma J."/>
        </authorList>
    </citation>
    <scope>NUCLEOTIDE SEQUENCE [LARGE SCALE GENOMIC DNA]</scope>
    <source>
        <strain evidence="3">CCUG 56754</strain>
    </source>
</reference>
<dbReference type="NCBIfam" id="TIGR02778">
    <property type="entry name" value="ligD_pol"/>
    <property type="match status" value="1"/>
</dbReference>
<dbReference type="InterPro" id="IPR014145">
    <property type="entry name" value="LigD_pol_dom"/>
</dbReference>
<name>A0ABW3LEY0_9BACI</name>
<dbReference type="GO" id="GO:0003910">
    <property type="term" value="F:DNA ligase (ATP) activity"/>
    <property type="evidence" value="ECO:0007669"/>
    <property type="project" value="UniProtKB-EC"/>
</dbReference>
<accession>A0ABW3LEY0</accession>
<keyword evidence="3" id="KW-1185">Reference proteome</keyword>
<sequence>MIEKNIPNKLFPVRESAYKGLFFILGMKTQDNEFLLGIQKGNIIVHIGTFSKGLKKSERNSLIEAINKNQNTSEHDTVSIEPAICVEIYFKTIVDNQLVDPNFHSFQLNLNWYECTWDRLLLDNNSTNIQGKITHPDKTIWETPFINKESYISYLIQVSSYILPFLRSRALTTIRYPHGVPGESFYQKNCPEYAPSFVNTVNKDGINYIVCNDSPTLHWLGNQMTIEYHVPFQTVESNNPLEIVFDLDPPNKAGLPLAIKAAIEMKKIFDKFEIISYPKLSGSKGLQIHIPIIDTSLTYDETRVFTEFIAKYLVEKYPNSFTIERLKKNRGKKLYIDYIQHAEGKTIICPYSPRGRENATVAAPLFWDEVNENLKIERYNVPFVLDRLSNNNCPFGDFFEQTNSTLKNIIVSLKTK</sequence>
<dbReference type="Gene3D" id="3.90.920.10">
    <property type="entry name" value="DNA primase, PRIM domain"/>
    <property type="match status" value="1"/>
</dbReference>
<dbReference type="RefSeq" id="WP_390358581.1">
    <property type="nucleotide sequence ID" value="NZ_JBHTKJ010000001.1"/>
</dbReference>
<proteinExistence type="predicted"/>
<dbReference type="Pfam" id="PF21686">
    <property type="entry name" value="LigD_Prim-Pol"/>
    <property type="match status" value="1"/>
</dbReference>
<dbReference type="PANTHER" id="PTHR42705:SF2">
    <property type="entry name" value="BIFUNCTIONAL NON-HOMOLOGOUS END JOINING PROTEIN LIGD"/>
    <property type="match status" value="1"/>
</dbReference>
<dbReference type="NCBIfam" id="TIGR02776">
    <property type="entry name" value="NHEJ_ligase_prk"/>
    <property type="match status" value="1"/>
</dbReference>